<reference evidence="1" key="1">
    <citation type="submission" date="2023-07" db="EMBL/GenBank/DDBJ databases">
        <title>Sequencing the genomes of 1000 actinobacteria strains.</title>
        <authorList>
            <person name="Klenk H.-P."/>
        </authorList>
    </citation>
    <scope>NUCLEOTIDE SEQUENCE</scope>
    <source>
        <strain evidence="1">DSM 45977</strain>
    </source>
</reference>
<dbReference type="AlphaFoldDB" id="A0AAE3ZB05"/>
<name>A0AAE3ZB05_9ACTN</name>
<comment type="caution">
    <text evidence="1">The sequence shown here is derived from an EMBL/GenBank/DDBJ whole genome shotgun (WGS) entry which is preliminary data.</text>
</comment>
<dbReference type="EMBL" id="JAVDXW010000001">
    <property type="protein sequence ID" value="MDR7300615.1"/>
    <property type="molecule type" value="Genomic_DNA"/>
</dbReference>
<accession>A0AAE3ZB05</accession>
<dbReference type="RefSeq" id="WP_310269675.1">
    <property type="nucleotide sequence ID" value="NZ_JAVDXW010000001.1"/>
</dbReference>
<gene>
    <name evidence="1" type="ORF">JOF55_000796</name>
</gene>
<sequence length="75" mass="8226">MQTNVLGGGLAPSEMPESWCLGILDEVLDRIEAGKSFACEARPARDDEWGVIKVSAMTWGEFQESEDEAAPQRNV</sequence>
<dbReference type="Proteomes" id="UP001180845">
    <property type="component" value="Unassembled WGS sequence"/>
</dbReference>
<proteinExistence type="predicted"/>
<protein>
    <submittedName>
        <fullName evidence="1">Uncharacterized protein</fullName>
    </submittedName>
</protein>
<organism evidence="1 2">
    <name type="scientific">Haloactinomyces albus</name>
    <dbReference type="NCBI Taxonomy" id="1352928"/>
    <lineage>
        <taxon>Bacteria</taxon>
        <taxon>Bacillati</taxon>
        <taxon>Actinomycetota</taxon>
        <taxon>Actinomycetes</taxon>
        <taxon>Actinopolysporales</taxon>
        <taxon>Actinopolysporaceae</taxon>
        <taxon>Haloactinomyces</taxon>
    </lineage>
</organism>
<evidence type="ECO:0000313" key="1">
    <source>
        <dbReference type="EMBL" id="MDR7300615.1"/>
    </source>
</evidence>
<evidence type="ECO:0000313" key="2">
    <source>
        <dbReference type="Proteomes" id="UP001180845"/>
    </source>
</evidence>
<keyword evidence="2" id="KW-1185">Reference proteome</keyword>